<dbReference type="eggNOG" id="ENOG5033YZI">
    <property type="taxonomic scope" value="Bacteria"/>
</dbReference>
<protein>
    <submittedName>
        <fullName evidence="1">Uncharacterized protein</fullName>
    </submittedName>
</protein>
<sequence length="230" mass="27300">MKSWIDNTKPISKIDAEICYLLKDDFYYGPDSHPQIVERKEVDPLPMLDFPRVVEQMARTSEVSGHEHQLANYYSGVLSAAKRHEKSFNEIRQYFWLRFWLWNSEEDIHVGFPWYDTLGEIENFIKSVIETESGEVFYDVDQGWELDVYAKDGFLYIQERDPDYDEVYYSVSVPRDPLIKILIELIERADTQIESLSNLVGHNYWRSREPVEMPAKEASGVSKKLWWKLW</sequence>
<dbReference type="GeneID" id="98613512"/>
<accession>Q21JN2</accession>
<gene>
    <name evidence="1" type="ordered locus">Sde_1837</name>
</gene>
<dbReference type="OrthoDB" id="8844040at2"/>
<name>Q21JN2_SACD2</name>
<reference evidence="1 2" key="1">
    <citation type="journal article" date="2008" name="PLoS Genet.">
        <title>Complete genome sequence of the complex carbohydrate-degrading marine bacterium, Saccharophagus degradans strain 2-40 T.</title>
        <authorList>
            <person name="Weiner R.M."/>
            <person name="Taylor L.E.II."/>
            <person name="Henrissat B."/>
            <person name="Hauser L."/>
            <person name="Land M."/>
            <person name="Coutinho P.M."/>
            <person name="Rancurel C."/>
            <person name="Saunders E.H."/>
            <person name="Longmire A.G."/>
            <person name="Zhang H."/>
            <person name="Bayer E.A."/>
            <person name="Gilbert H.J."/>
            <person name="Larimer F."/>
            <person name="Zhulin I.B."/>
            <person name="Ekborg N.A."/>
            <person name="Lamed R."/>
            <person name="Richardson P.M."/>
            <person name="Borovok I."/>
            <person name="Hutcheson S."/>
        </authorList>
    </citation>
    <scope>NUCLEOTIDE SEQUENCE [LARGE SCALE GENOMIC DNA]</scope>
    <source>
        <strain evidence="2">2-40 / ATCC 43961 / DSM 17024</strain>
    </source>
</reference>
<keyword evidence="2" id="KW-1185">Reference proteome</keyword>
<evidence type="ECO:0000313" key="1">
    <source>
        <dbReference type="EMBL" id="ABD81097.1"/>
    </source>
</evidence>
<dbReference type="EMBL" id="CP000282">
    <property type="protein sequence ID" value="ABD81097.1"/>
    <property type="molecule type" value="Genomic_DNA"/>
</dbReference>
<organism evidence="1 2">
    <name type="scientific">Saccharophagus degradans (strain 2-40 / ATCC 43961 / DSM 17024)</name>
    <dbReference type="NCBI Taxonomy" id="203122"/>
    <lineage>
        <taxon>Bacteria</taxon>
        <taxon>Pseudomonadati</taxon>
        <taxon>Pseudomonadota</taxon>
        <taxon>Gammaproteobacteria</taxon>
        <taxon>Cellvibrionales</taxon>
        <taxon>Cellvibrionaceae</taxon>
        <taxon>Saccharophagus</taxon>
    </lineage>
</organism>
<dbReference type="Proteomes" id="UP000001947">
    <property type="component" value="Chromosome"/>
</dbReference>
<dbReference type="KEGG" id="sde:Sde_1837"/>
<dbReference type="AlphaFoldDB" id="Q21JN2"/>
<evidence type="ECO:0000313" key="2">
    <source>
        <dbReference type="Proteomes" id="UP000001947"/>
    </source>
</evidence>
<dbReference type="HOGENOM" id="CLU_1204088_0_0_6"/>
<dbReference type="RefSeq" id="WP_011468315.1">
    <property type="nucleotide sequence ID" value="NC_007912.1"/>
</dbReference>
<proteinExistence type="predicted"/>